<comment type="caution">
    <text evidence="9">The sequence shown here is derived from an EMBL/GenBank/DDBJ whole genome shotgun (WGS) entry which is preliminary data.</text>
</comment>
<evidence type="ECO:0000256" key="4">
    <source>
        <dbReference type="ARBA" id="ARBA00022989"/>
    </source>
</evidence>
<feature type="transmembrane region" description="Helical" evidence="7">
    <location>
        <begin position="313"/>
        <end position="335"/>
    </location>
</feature>
<sequence>MLHVLQSFYFNSILKKPLWVMGFIVILAIVLATQLGNLKIDASSDALTLEYDKDLDYFREVTKRYQSGNFLVITYKPDGDLLSDESLEHLKALRDELKILDGVSTVYSILDVPLLYSPKVSLSDISQGIKTLSHKGVDRQLAAKELSNSPIYKNMLLGPDGKTTAILLNLDVDEKFIRLVRERDALRLKASTGELPEDEVQRLMAVSEEFFVYRTQVAAKNYQRVQAVRAIVESYRDRAELFLGGTDMITADMVDFIRSDMVVFGVGILLLIIAILWFIFRHWQFVLLPMTSCFLSATIMLGLLAAIDWRLTVISSNFVALLLIIGLALTIHLIVRYWESAADQPEASNEWLVEQMVCLMIKPCVYTVLTTMVAFVSLVVSGIRPVIDFGWMMTLGLLISFVVAFLIIPSGLILLPKAAIKMSRDNSRAFTVVFSRFTERYGSVVIMSGLVAAVVSIIGVSYLKVENRFIDYFHSSTEIYQGMLVIDQQLGGTITLDIILDRSRQSKPESFGGVDSDEANPFGNEGDPFADNVDVEDPFADDPFADDDSISPDPYSSYWFTRAGLETISQLHHYLDNLPEVGKVQSLATAYQTASDLNGGQLNDFELAIVRRLLPDNITDFLITPYLASDLEQTRITMRIRETDPNLRRAELLDKIRHYVINDMGIPEDSVHITGLLVLYNNMLQSLFTSQILTIGAVFLGILMMFLVLFRSLYLSLIALAPNMLAALVVLGGMGLAGIPLDMMTITIAAIAVGIGVDDAIHYIYRFRNEFAKDKNYINTMHRSHASIGRSMYYTSVTVIMGFSILALSKFIPSIYFGLLTGLAMLAAIVASLTLLPKLMLLLQPLGRETD</sequence>
<dbReference type="Gene3D" id="1.20.1640.10">
    <property type="entry name" value="Multidrug efflux transporter AcrB transmembrane domain"/>
    <property type="match status" value="2"/>
</dbReference>
<dbReference type="PANTHER" id="PTHR33406:SF12">
    <property type="entry name" value="BLR2997 PROTEIN"/>
    <property type="match status" value="1"/>
</dbReference>
<proteinExistence type="predicted"/>
<feature type="transmembrane region" description="Helical" evidence="7">
    <location>
        <begin position="692"/>
        <end position="710"/>
    </location>
</feature>
<keyword evidence="4 7" id="KW-1133">Transmembrane helix</keyword>
<feature type="domain" description="SSD" evidence="8">
    <location>
        <begin position="715"/>
        <end position="842"/>
    </location>
</feature>
<feature type="transmembrane region" description="Helical" evidence="7">
    <location>
        <begin position="444"/>
        <end position="463"/>
    </location>
</feature>
<dbReference type="GO" id="GO:0005886">
    <property type="term" value="C:plasma membrane"/>
    <property type="evidence" value="ECO:0007669"/>
    <property type="project" value="UniProtKB-SubCell"/>
</dbReference>
<dbReference type="Pfam" id="PF03176">
    <property type="entry name" value="MMPL"/>
    <property type="match status" value="2"/>
</dbReference>
<feature type="transmembrane region" description="Helical" evidence="7">
    <location>
        <begin position="815"/>
        <end position="836"/>
    </location>
</feature>
<feature type="transmembrane region" description="Helical" evidence="7">
    <location>
        <begin position="18"/>
        <end position="36"/>
    </location>
</feature>
<comment type="subcellular location">
    <subcellularLocation>
        <location evidence="1">Cell membrane</location>
        <topology evidence="1">Multi-pass membrane protein</topology>
    </subcellularLocation>
</comment>
<feature type="transmembrane region" description="Helical" evidence="7">
    <location>
        <begin position="717"/>
        <end position="737"/>
    </location>
</feature>
<evidence type="ECO:0000256" key="5">
    <source>
        <dbReference type="ARBA" id="ARBA00023136"/>
    </source>
</evidence>
<dbReference type="AlphaFoldDB" id="A0A1D2QSI1"/>
<dbReference type="SUPFAM" id="SSF82866">
    <property type="entry name" value="Multidrug efflux transporter AcrB transmembrane domain"/>
    <property type="match status" value="2"/>
</dbReference>
<evidence type="ECO:0000256" key="1">
    <source>
        <dbReference type="ARBA" id="ARBA00004651"/>
    </source>
</evidence>
<keyword evidence="5 7" id="KW-0472">Membrane</keyword>
<dbReference type="PRINTS" id="PR00702">
    <property type="entry name" value="ACRIFLAVINRP"/>
</dbReference>
<evidence type="ECO:0000313" key="10">
    <source>
        <dbReference type="Proteomes" id="UP000242502"/>
    </source>
</evidence>
<accession>A0A1D2QSI1</accession>
<feature type="transmembrane region" description="Helical" evidence="7">
    <location>
        <begin position="261"/>
        <end position="280"/>
    </location>
</feature>
<evidence type="ECO:0000259" key="8">
    <source>
        <dbReference type="PROSITE" id="PS50156"/>
    </source>
</evidence>
<evidence type="ECO:0000256" key="3">
    <source>
        <dbReference type="ARBA" id="ARBA00022692"/>
    </source>
</evidence>
<dbReference type="InterPro" id="IPR050545">
    <property type="entry name" value="Mycobact_MmpL"/>
</dbReference>
<dbReference type="Proteomes" id="UP000242502">
    <property type="component" value="Unassembled WGS sequence"/>
</dbReference>
<evidence type="ECO:0000256" key="7">
    <source>
        <dbReference type="SAM" id="Phobius"/>
    </source>
</evidence>
<keyword evidence="2" id="KW-1003">Cell membrane</keyword>
<dbReference type="PROSITE" id="PS50156">
    <property type="entry name" value="SSD"/>
    <property type="match status" value="1"/>
</dbReference>
<reference evidence="9 10" key="1">
    <citation type="journal article" date="2016" name="Appl. Environ. Microbiol.">
        <title>Lack of Overt Genome Reduction in the Bryostatin-Producing Bryozoan Symbiont "Candidatus Endobugula sertula".</title>
        <authorList>
            <person name="Miller I.J."/>
            <person name="Vanee N."/>
            <person name="Fong S.S."/>
            <person name="Lim-Fong G.E."/>
            <person name="Kwan J.C."/>
        </authorList>
    </citation>
    <scope>NUCLEOTIDE SEQUENCE [LARGE SCALE GENOMIC DNA]</scope>
    <source>
        <strain evidence="9">AB1-4</strain>
    </source>
</reference>
<evidence type="ECO:0000313" key="9">
    <source>
        <dbReference type="EMBL" id="ODS24548.1"/>
    </source>
</evidence>
<dbReference type="InterPro" id="IPR004869">
    <property type="entry name" value="MMPL_dom"/>
</dbReference>
<feature type="transmembrane region" description="Helical" evidence="7">
    <location>
        <begin position="287"/>
        <end position="307"/>
    </location>
</feature>
<dbReference type="InterPro" id="IPR000731">
    <property type="entry name" value="SSD"/>
</dbReference>
<protein>
    <recommendedName>
        <fullName evidence="8">SSD domain-containing protein</fullName>
    </recommendedName>
</protein>
<evidence type="ECO:0000256" key="6">
    <source>
        <dbReference type="SAM" id="MobiDB-lite"/>
    </source>
</evidence>
<feature type="region of interest" description="Disordered" evidence="6">
    <location>
        <begin position="507"/>
        <end position="533"/>
    </location>
</feature>
<feature type="transmembrane region" description="Helical" evidence="7">
    <location>
        <begin position="389"/>
        <end position="415"/>
    </location>
</feature>
<organism evidence="9 10">
    <name type="scientific">Candidatus Endobugula sertula</name>
    <name type="common">Bugula neritina bacterial symbiont</name>
    <dbReference type="NCBI Taxonomy" id="62101"/>
    <lineage>
        <taxon>Bacteria</taxon>
        <taxon>Pseudomonadati</taxon>
        <taxon>Pseudomonadota</taxon>
        <taxon>Gammaproteobacteria</taxon>
        <taxon>Cellvibrionales</taxon>
        <taxon>Cellvibrionaceae</taxon>
        <taxon>Candidatus Endobugula</taxon>
    </lineage>
</organism>
<feature type="transmembrane region" description="Helical" evidence="7">
    <location>
        <begin position="743"/>
        <end position="765"/>
    </location>
</feature>
<dbReference type="GO" id="GO:0022857">
    <property type="term" value="F:transmembrane transporter activity"/>
    <property type="evidence" value="ECO:0007669"/>
    <property type="project" value="InterPro"/>
</dbReference>
<feature type="transmembrane region" description="Helical" evidence="7">
    <location>
        <begin position="364"/>
        <end position="383"/>
    </location>
</feature>
<gene>
    <name evidence="9" type="ORF">AB835_02885</name>
</gene>
<name>A0A1D2QSI1_9GAMM</name>
<dbReference type="EMBL" id="MDLC01000007">
    <property type="protein sequence ID" value="ODS24548.1"/>
    <property type="molecule type" value="Genomic_DNA"/>
</dbReference>
<dbReference type="InterPro" id="IPR001036">
    <property type="entry name" value="Acrflvin-R"/>
</dbReference>
<dbReference type="STRING" id="62101.AB835_02885"/>
<dbReference type="PANTHER" id="PTHR33406">
    <property type="entry name" value="MEMBRANE PROTEIN MJ1562-RELATED"/>
    <property type="match status" value="1"/>
</dbReference>
<evidence type="ECO:0000256" key="2">
    <source>
        <dbReference type="ARBA" id="ARBA00022475"/>
    </source>
</evidence>
<feature type="transmembrane region" description="Helical" evidence="7">
    <location>
        <begin position="791"/>
        <end position="809"/>
    </location>
</feature>
<keyword evidence="3 7" id="KW-0812">Transmembrane</keyword>